<dbReference type="Pfam" id="PF07426">
    <property type="entry name" value="Dynactin_p22"/>
    <property type="match status" value="1"/>
</dbReference>
<dbReference type="GO" id="GO:0061640">
    <property type="term" value="P:cytoskeleton-dependent cytokinesis"/>
    <property type="evidence" value="ECO:0007669"/>
    <property type="project" value="InterPro"/>
</dbReference>
<evidence type="ECO:0000313" key="1">
    <source>
        <dbReference type="EMBL" id="KAK3372623.1"/>
    </source>
</evidence>
<name>A0AAE0K9J1_9PEZI</name>
<dbReference type="Proteomes" id="UP001285441">
    <property type="component" value="Unassembled WGS sequence"/>
</dbReference>
<accession>A0AAE0K9J1</accession>
<protein>
    <recommendedName>
        <fullName evidence="3">Nuclear distribution protein</fullName>
    </recommendedName>
</protein>
<keyword evidence="2" id="KW-1185">Reference proteome</keyword>
<dbReference type="InterPro" id="IPR009991">
    <property type="entry name" value="DCTN3"/>
</dbReference>
<reference evidence="1" key="1">
    <citation type="journal article" date="2023" name="Mol. Phylogenet. Evol.">
        <title>Genome-scale phylogeny and comparative genomics of the fungal order Sordariales.</title>
        <authorList>
            <person name="Hensen N."/>
            <person name="Bonometti L."/>
            <person name="Westerberg I."/>
            <person name="Brannstrom I.O."/>
            <person name="Guillou S."/>
            <person name="Cros-Aarteil S."/>
            <person name="Calhoun S."/>
            <person name="Haridas S."/>
            <person name="Kuo A."/>
            <person name="Mondo S."/>
            <person name="Pangilinan J."/>
            <person name="Riley R."/>
            <person name="LaButti K."/>
            <person name="Andreopoulos B."/>
            <person name="Lipzen A."/>
            <person name="Chen C."/>
            <person name="Yan M."/>
            <person name="Daum C."/>
            <person name="Ng V."/>
            <person name="Clum A."/>
            <person name="Steindorff A."/>
            <person name="Ohm R.A."/>
            <person name="Martin F."/>
            <person name="Silar P."/>
            <person name="Natvig D.O."/>
            <person name="Lalanne C."/>
            <person name="Gautier V."/>
            <person name="Ament-Velasquez S.L."/>
            <person name="Kruys A."/>
            <person name="Hutchinson M.I."/>
            <person name="Powell A.J."/>
            <person name="Barry K."/>
            <person name="Miller A.N."/>
            <person name="Grigoriev I.V."/>
            <person name="Debuchy R."/>
            <person name="Gladieux P."/>
            <person name="Hiltunen Thoren M."/>
            <person name="Johannesson H."/>
        </authorList>
    </citation>
    <scope>NUCLEOTIDE SEQUENCE</scope>
    <source>
        <strain evidence="1">CBS 232.78</strain>
    </source>
</reference>
<proteinExistence type="predicted"/>
<comment type="caution">
    <text evidence="1">The sequence shown here is derived from an EMBL/GenBank/DDBJ whole genome shotgun (WGS) entry which is preliminary data.</text>
</comment>
<gene>
    <name evidence="1" type="ORF">B0H63DRAFT_301982</name>
</gene>
<evidence type="ECO:0008006" key="3">
    <source>
        <dbReference type="Google" id="ProtNLM"/>
    </source>
</evidence>
<dbReference type="GO" id="GO:0005869">
    <property type="term" value="C:dynactin complex"/>
    <property type="evidence" value="ECO:0007669"/>
    <property type="project" value="InterPro"/>
</dbReference>
<reference evidence="1" key="2">
    <citation type="submission" date="2023-06" db="EMBL/GenBank/DDBJ databases">
        <authorList>
            <consortium name="Lawrence Berkeley National Laboratory"/>
            <person name="Haridas S."/>
            <person name="Hensen N."/>
            <person name="Bonometti L."/>
            <person name="Westerberg I."/>
            <person name="Brannstrom I.O."/>
            <person name="Guillou S."/>
            <person name="Cros-Aarteil S."/>
            <person name="Calhoun S."/>
            <person name="Kuo A."/>
            <person name="Mondo S."/>
            <person name="Pangilinan J."/>
            <person name="Riley R."/>
            <person name="LaButti K."/>
            <person name="Andreopoulos B."/>
            <person name="Lipzen A."/>
            <person name="Chen C."/>
            <person name="Yanf M."/>
            <person name="Daum C."/>
            <person name="Ng V."/>
            <person name="Clum A."/>
            <person name="Steindorff A."/>
            <person name="Ohm R."/>
            <person name="Martin F."/>
            <person name="Silar P."/>
            <person name="Natvig D."/>
            <person name="Lalanne C."/>
            <person name="Gautier V."/>
            <person name="Ament-velasquez S.L."/>
            <person name="Kruys A."/>
            <person name="Hutchinson M.I."/>
            <person name="Powell A.J."/>
            <person name="Barry K."/>
            <person name="Miller A.N."/>
            <person name="Grigoriev I.V."/>
            <person name="Debuchy R."/>
            <person name="Gladieux P."/>
            <person name="Thoren M.H."/>
            <person name="Johannesson H."/>
        </authorList>
    </citation>
    <scope>NUCLEOTIDE SEQUENCE</scope>
    <source>
        <strain evidence="1">CBS 232.78</strain>
    </source>
</reference>
<sequence length="213" mass="23522">MGDSMDDRMDDILDKTSMGTISLLESRLLRIERIIYGSSQPPSGPPAESATSSLADLERRFAVLLRHFRVYAEILKIYKAHPSLFQPASPDSLPPTDLSPEALRALVLAYASSFPSTASGLTAVLSDMPVPDPQLSVELASLVPRMKGIEALQLAQEAEMAELRVRSERVMRAWYEGRVLGYSQYVAGVEGRVEKVEMGVRRAERVREMDAAI</sequence>
<dbReference type="AlphaFoldDB" id="A0AAE0K9J1"/>
<evidence type="ECO:0000313" key="2">
    <source>
        <dbReference type="Proteomes" id="UP001285441"/>
    </source>
</evidence>
<dbReference type="EMBL" id="JAULSW010000008">
    <property type="protein sequence ID" value="KAK3372623.1"/>
    <property type="molecule type" value="Genomic_DNA"/>
</dbReference>
<organism evidence="1 2">
    <name type="scientific">Podospora didyma</name>
    <dbReference type="NCBI Taxonomy" id="330526"/>
    <lineage>
        <taxon>Eukaryota</taxon>
        <taxon>Fungi</taxon>
        <taxon>Dikarya</taxon>
        <taxon>Ascomycota</taxon>
        <taxon>Pezizomycotina</taxon>
        <taxon>Sordariomycetes</taxon>
        <taxon>Sordariomycetidae</taxon>
        <taxon>Sordariales</taxon>
        <taxon>Podosporaceae</taxon>
        <taxon>Podospora</taxon>
    </lineage>
</organism>